<dbReference type="SUPFAM" id="SSF51445">
    <property type="entry name" value="(Trans)glycosidases"/>
    <property type="match status" value="1"/>
</dbReference>
<dbReference type="Proteomes" id="UP000242715">
    <property type="component" value="Unassembled WGS sequence"/>
</dbReference>
<dbReference type="InterPro" id="IPR036881">
    <property type="entry name" value="Glyco_hydro_3_C_sf"/>
</dbReference>
<feature type="chain" id="PRO_5016293064" description="beta-glucosidase" evidence="7">
    <location>
        <begin position="24"/>
        <end position="618"/>
    </location>
</feature>
<dbReference type="GO" id="GO:0008422">
    <property type="term" value="F:beta-glucosidase activity"/>
    <property type="evidence" value="ECO:0007669"/>
    <property type="project" value="UniProtKB-EC"/>
</dbReference>
<dbReference type="Gene3D" id="3.20.20.300">
    <property type="entry name" value="Glycoside hydrolase, family 3, N-terminal domain"/>
    <property type="match status" value="1"/>
</dbReference>
<dbReference type="FunFam" id="3.40.50.1700:FF:000002">
    <property type="entry name" value="Glycosyl hydrolase family protein"/>
    <property type="match status" value="1"/>
</dbReference>
<gene>
    <name evidence="10" type="ORF">TSUD_406430</name>
</gene>
<dbReference type="InterPro" id="IPR036962">
    <property type="entry name" value="Glyco_hydro_3_N_sf"/>
</dbReference>
<dbReference type="SUPFAM" id="SSF52279">
    <property type="entry name" value="Beta-D-glucan exohydrolase, C-terminal domain"/>
    <property type="match status" value="1"/>
</dbReference>
<evidence type="ECO:0000259" key="8">
    <source>
        <dbReference type="Pfam" id="PF00933"/>
    </source>
</evidence>
<comment type="catalytic activity">
    <reaction evidence="1">
        <text>Hydrolysis of terminal, non-reducing beta-D-glucosyl residues with release of beta-D-glucose.</text>
        <dbReference type="EC" id="3.2.1.21"/>
    </reaction>
</comment>
<sequence>MGKSSIPIVGVLLLCFLVSFSEAEYRKYKDPKVPLNRRIKDLMSRMTLEEKIGQMTQLERSVATPEAISKYFIGSVLSGGGSVPAPKASAETWVKMVNQIQNAALSTPLGIPMIYGIDAVHGHNNVYNATIFPHNVVLIKKIGEATALEVRATGIPYVFAPCIAVCRDPRWGRCYESYSEDPRIVKTMTEIIPGLQGDIPGNSRKGTPFVAGKNKVAACAKHFVGDGGTTKGINENNTVISYKGLLGIHMPAYYDSVIKGVSTVMISYTSWNGKKMHANRDLVTGYLKNKLRFRGFVISDWQGIDRITSPPHANYSYSVQAGVSAGIDMIMVPYNFTEFIDDLTFQVKNNIIPISRIDDAVARILRVKFTMGLFENPIADLSLANQLGSKEHRELAREAVRKSLVLLKNGKYAKPLLPLPKKSSKILVAGSHADNLGNQCGGWTITWQGLSGSDLTSGTTILNAIKHTVDPATEVVYNENPDANFIKSNKFNYAIVIVGEPPYAETFGDSLNLTIAEPGPSTITNVCGSIQCVVVLVTGRPVVIQPYLSKIDALVAAWLPGTEGQGVADVLYGDYAFTGKLARTWFKTVDQLPMNVGDKHYDPLFPFGFGLTTNLTKY</sequence>
<dbReference type="InterPro" id="IPR017853">
    <property type="entry name" value="GH"/>
</dbReference>
<dbReference type="PANTHER" id="PTHR30620:SF16">
    <property type="entry name" value="LYSOSOMAL BETA GLUCOSIDASE"/>
    <property type="match status" value="1"/>
</dbReference>
<evidence type="ECO:0000256" key="4">
    <source>
        <dbReference type="ARBA" id="ARBA00022729"/>
    </source>
</evidence>
<dbReference type="Gene3D" id="3.40.50.1700">
    <property type="entry name" value="Glycoside hydrolase family 3 C-terminal domain"/>
    <property type="match status" value="1"/>
</dbReference>
<keyword evidence="6" id="KW-0326">Glycosidase</keyword>
<dbReference type="InterPro" id="IPR051915">
    <property type="entry name" value="Cellulose_Degrad_GH3"/>
</dbReference>
<protein>
    <recommendedName>
        <fullName evidence="3">beta-glucosidase</fullName>
        <ecNumber evidence="3">3.2.1.21</ecNumber>
    </recommendedName>
</protein>
<dbReference type="Pfam" id="PF00933">
    <property type="entry name" value="Glyco_hydro_3"/>
    <property type="match status" value="1"/>
</dbReference>
<dbReference type="AlphaFoldDB" id="A0A2Z6PE21"/>
<dbReference type="InterPro" id="IPR002772">
    <property type="entry name" value="Glyco_hydro_3_C"/>
</dbReference>
<dbReference type="InterPro" id="IPR001764">
    <property type="entry name" value="Glyco_hydro_3_N"/>
</dbReference>
<evidence type="ECO:0000256" key="7">
    <source>
        <dbReference type="SAM" id="SignalP"/>
    </source>
</evidence>
<evidence type="ECO:0000259" key="9">
    <source>
        <dbReference type="Pfam" id="PF01915"/>
    </source>
</evidence>
<comment type="similarity">
    <text evidence="2">Belongs to the glycosyl hydrolase 3 family.</text>
</comment>
<feature type="domain" description="Glycoside hydrolase family 3 N-terminal" evidence="8">
    <location>
        <begin position="47"/>
        <end position="367"/>
    </location>
</feature>
<dbReference type="OrthoDB" id="47059at2759"/>
<reference evidence="11" key="1">
    <citation type="journal article" date="2017" name="Front. Plant Sci.">
        <title>Climate Clever Clovers: New Paradigm to Reduce the Environmental Footprint of Ruminants by Breeding Low Methanogenic Forages Utilizing Haplotype Variation.</title>
        <authorList>
            <person name="Kaur P."/>
            <person name="Appels R."/>
            <person name="Bayer P.E."/>
            <person name="Keeble-Gagnere G."/>
            <person name="Wang J."/>
            <person name="Hirakawa H."/>
            <person name="Shirasawa K."/>
            <person name="Vercoe P."/>
            <person name="Stefanova K."/>
            <person name="Durmic Z."/>
            <person name="Nichols P."/>
            <person name="Revell C."/>
            <person name="Isobe S.N."/>
            <person name="Edwards D."/>
            <person name="Erskine W."/>
        </authorList>
    </citation>
    <scope>NUCLEOTIDE SEQUENCE [LARGE SCALE GENOMIC DNA]</scope>
    <source>
        <strain evidence="11">cv. Daliak</strain>
    </source>
</reference>
<evidence type="ECO:0000256" key="6">
    <source>
        <dbReference type="ARBA" id="ARBA00023295"/>
    </source>
</evidence>
<evidence type="ECO:0000313" key="10">
    <source>
        <dbReference type="EMBL" id="GAU48810.1"/>
    </source>
</evidence>
<keyword evidence="5" id="KW-0378">Hydrolase</keyword>
<keyword evidence="4 7" id="KW-0732">Signal</keyword>
<dbReference type="EMBL" id="DF974475">
    <property type="protein sequence ID" value="GAU48810.1"/>
    <property type="molecule type" value="Genomic_DNA"/>
</dbReference>
<proteinExistence type="inferred from homology"/>
<keyword evidence="11" id="KW-1185">Reference proteome</keyword>
<dbReference type="FunFam" id="3.20.20.300:FF:000003">
    <property type="entry name" value="Beta-D-glucan exohydrolase isoenzyme ExoI"/>
    <property type="match status" value="1"/>
</dbReference>
<evidence type="ECO:0000313" key="11">
    <source>
        <dbReference type="Proteomes" id="UP000242715"/>
    </source>
</evidence>
<dbReference type="PANTHER" id="PTHR30620">
    <property type="entry name" value="PERIPLASMIC BETA-GLUCOSIDASE-RELATED"/>
    <property type="match status" value="1"/>
</dbReference>
<evidence type="ECO:0000256" key="2">
    <source>
        <dbReference type="ARBA" id="ARBA00005336"/>
    </source>
</evidence>
<evidence type="ECO:0000256" key="5">
    <source>
        <dbReference type="ARBA" id="ARBA00022801"/>
    </source>
</evidence>
<dbReference type="Pfam" id="PF01915">
    <property type="entry name" value="Glyco_hydro_3_C"/>
    <property type="match status" value="1"/>
</dbReference>
<organism evidence="10 11">
    <name type="scientific">Trifolium subterraneum</name>
    <name type="common">Subterranean clover</name>
    <dbReference type="NCBI Taxonomy" id="3900"/>
    <lineage>
        <taxon>Eukaryota</taxon>
        <taxon>Viridiplantae</taxon>
        <taxon>Streptophyta</taxon>
        <taxon>Embryophyta</taxon>
        <taxon>Tracheophyta</taxon>
        <taxon>Spermatophyta</taxon>
        <taxon>Magnoliopsida</taxon>
        <taxon>eudicotyledons</taxon>
        <taxon>Gunneridae</taxon>
        <taxon>Pentapetalae</taxon>
        <taxon>rosids</taxon>
        <taxon>fabids</taxon>
        <taxon>Fabales</taxon>
        <taxon>Fabaceae</taxon>
        <taxon>Papilionoideae</taxon>
        <taxon>50 kb inversion clade</taxon>
        <taxon>NPAAA clade</taxon>
        <taxon>Hologalegina</taxon>
        <taxon>IRL clade</taxon>
        <taxon>Trifolieae</taxon>
        <taxon>Trifolium</taxon>
    </lineage>
</organism>
<evidence type="ECO:0000256" key="1">
    <source>
        <dbReference type="ARBA" id="ARBA00000448"/>
    </source>
</evidence>
<dbReference type="GO" id="GO:0009251">
    <property type="term" value="P:glucan catabolic process"/>
    <property type="evidence" value="ECO:0007669"/>
    <property type="project" value="TreeGrafter"/>
</dbReference>
<feature type="signal peptide" evidence="7">
    <location>
        <begin position="1"/>
        <end position="23"/>
    </location>
</feature>
<accession>A0A2Z6PE21</accession>
<feature type="domain" description="Glycoside hydrolase family 3 C-terminal" evidence="9">
    <location>
        <begin position="404"/>
        <end position="612"/>
    </location>
</feature>
<name>A0A2Z6PE21_TRISU</name>
<dbReference type="PRINTS" id="PR00133">
    <property type="entry name" value="GLHYDRLASE3"/>
</dbReference>
<evidence type="ECO:0000256" key="3">
    <source>
        <dbReference type="ARBA" id="ARBA00012744"/>
    </source>
</evidence>
<dbReference type="EC" id="3.2.1.21" evidence="3"/>